<comment type="function">
    <text evidence="6">3'-to-5' exoribonuclease specific for small oligoribonucleotides.</text>
</comment>
<dbReference type="SUPFAM" id="SSF53098">
    <property type="entry name" value="Ribonuclease H-like"/>
    <property type="match status" value="1"/>
</dbReference>
<dbReference type="HAMAP" id="MF_00045">
    <property type="entry name" value="Oligoribonuclease"/>
    <property type="match status" value="1"/>
</dbReference>
<evidence type="ECO:0000256" key="1">
    <source>
        <dbReference type="ARBA" id="ARBA00009921"/>
    </source>
</evidence>
<keyword evidence="3 6" id="KW-0378">Hydrolase</keyword>
<comment type="subcellular location">
    <subcellularLocation>
        <location evidence="6">Cytoplasm</location>
    </subcellularLocation>
</comment>
<dbReference type="SMART" id="SM00479">
    <property type="entry name" value="EXOIII"/>
    <property type="match status" value="1"/>
</dbReference>
<protein>
    <recommendedName>
        <fullName evidence="5 6">Oligoribonuclease</fullName>
        <ecNumber evidence="6">3.1.-.-</ecNumber>
    </recommendedName>
</protein>
<evidence type="ECO:0000259" key="7">
    <source>
        <dbReference type="SMART" id="SM00479"/>
    </source>
</evidence>
<dbReference type="InterPro" id="IPR036397">
    <property type="entry name" value="RNaseH_sf"/>
</dbReference>
<dbReference type="GO" id="GO:0006259">
    <property type="term" value="P:DNA metabolic process"/>
    <property type="evidence" value="ECO:0007669"/>
    <property type="project" value="UniProtKB-ARBA"/>
</dbReference>
<dbReference type="EMBL" id="JANATA010000023">
    <property type="protein sequence ID" value="MCP3429527.1"/>
    <property type="molecule type" value="Genomic_DNA"/>
</dbReference>
<evidence type="ECO:0000313" key="9">
    <source>
        <dbReference type="Proteomes" id="UP001165413"/>
    </source>
</evidence>
<dbReference type="EC" id="3.1.-.-" evidence="6"/>
<dbReference type="PANTHER" id="PTHR11046:SF0">
    <property type="entry name" value="OLIGORIBONUCLEASE, MITOCHONDRIAL"/>
    <property type="match status" value="1"/>
</dbReference>
<keyword evidence="4 6" id="KW-0269">Exonuclease</keyword>
<reference evidence="8" key="1">
    <citation type="submission" date="2022-07" db="EMBL/GenBank/DDBJ databases">
        <title>Characterization of the Novel Bacterium Alteromonas immobilis LMIT006 and Alteromonas gregis LMIT007.</title>
        <authorList>
            <person name="Lin X."/>
        </authorList>
    </citation>
    <scope>NUCLEOTIDE SEQUENCE</scope>
    <source>
        <strain evidence="8">LMIT007</strain>
    </source>
</reference>
<accession>A0AA41X495</accession>
<comment type="caution">
    <text evidence="8">The sequence shown here is derived from an EMBL/GenBank/DDBJ whole genome shotgun (WGS) entry which is preliminary data.</text>
</comment>
<dbReference type="GO" id="GO:0003676">
    <property type="term" value="F:nucleic acid binding"/>
    <property type="evidence" value="ECO:0007669"/>
    <property type="project" value="InterPro"/>
</dbReference>
<proteinExistence type="inferred from homology"/>
<dbReference type="Pfam" id="PF00929">
    <property type="entry name" value="RNase_T"/>
    <property type="match status" value="1"/>
</dbReference>
<dbReference type="RefSeq" id="WP_254101984.1">
    <property type="nucleotide sequence ID" value="NZ_JANATA010000023.1"/>
</dbReference>
<dbReference type="InterPro" id="IPR012337">
    <property type="entry name" value="RNaseH-like_sf"/>
</dbReference>
<evidence type="ECO:0000256" key="5">
    <source>
        <dbReference type="ARBA" id="ARBA00070964"/>
    </source>
</evidence>
<dbReference type="Proteomes" id="UP001165413">
    <property type="component" value="Unassembled WGS sequence"/>
</dbReference>
<dbReference type="PANTHER" id="PTHR11046">
    <property type="entry name" value="OLIGORIBONUCLEASE, MITOCHONDRIAL"/>
    <property type="match status" value="1"/>
</dbReference>
<name>A0AA41X495_9ALTE</name>
<keyword evidence="6" id="KW-0963">Cytoplasm</keyword>
<organism evidence="8 9">
    <name type="scientific">Opacimonas viscosa</name>
    <dbReference type="NCBI Taxonomy" id="2961944"/>
    <lineage>
        <taxon>Bacteria</taxon>
        <taxon>Pseudomonadati</taxon>
        <taxon>Pseudomonadota</taxon>
        <taxon>Gammaproteobacteria</taxon>
        <taxon>Alteromonadales</taxon>
        <taxon>Alteromonadaceae</taxon>
        <taxon>Opacimonas</taxon>
    </lineage>
</organism>
<dbReference type="FunFam" id="3.30.420.10:FF:000003">
    <property type="entry name" value="Oligoribonuclease"/>
    <property type="match status" value="1"/>
</dbReference>
<dbReference type="NCBIfam" id="NF003765">
    <property type="entry name" value="PRK05359.1"/>
    <property type="match status" value="1"/>
</dbReference>
<feature type="domain" description="Exonuclease" evidence="7">
    <location>
        <begin position="10"/>
        <end position="183"/>
    </location>
</feature>
<keyword evidence="2 6" id="KW-0540">Nuclease</keyword>
<feature type="active site" evidence="6">
    <location>
        <position position="132"/>
    </location>
</feature>
<dbReference type="InterPro" id="IPR022894">
    <property type="entry name" value="Oligoribonuclease"/>
</dbReference>
<evidence type="ECO:0000256" key="3">
    <source>
        <dbReference type="ARBA" id="ARBA00022801"/>
    </source>
</evidence>
<comment type="similarity">
    <text evidence="1 6">Belongs to the oligoribonuclease family.</text>
</comment>
<evidence type="ECO:0000256" key="6">
    <source>
        <dbReference type="HAMAP-Rule" id="MF_00045"/>
    </source>
</evidence>
<evidence type="ECO:0000256" key="4">
    <source>
        <dbReference type="ARBA" id="ARBA00022839"/>
    </source>
</evidence>
<evidence type="ECO:0000313" key="8">
    <source>
        <dbReference type="EMBL" id="MCP3429527.1"/>
    </source>
</evidence>
<dbReference type="InterPro" id="IPR013520">
    <property type="entry name" value="Ribonucl_H"/>
</dbReference>
<dbReference type="AlphaFoldDB" id="A0AA41X495"/>
<dbReference type="CDD" id="cd06135">
    <property type="entry name" value="Orn"/>
    <property type="match status" value="1"/>
</dbReference>
<keyword evidence="9" id="KW-1185">Reference proteome</keyword>
<dbReference type="GO" id="GO:0000175">
    <property type="term" value="F:3'-5'-RNA exonuclease activity"/>
    <property type="evidence" value="ECO:0007669"/>
    <property type="project" value="InterPro"/>
</dbReference>
<dbReference type="GO" id="GO:0005737">
    <property type="term" value="C:cytoplasm"/>
    <property type="evidence" value="ECO:0007669"/>
    <property type="project" value="UniProtKB-SubCell"/>
</dbReference>
<gene>
    <name evidence="6 8" type="primary">orn</name>
    <name evidence="8" type="ORF">NLF92_11270</name>
</gene>
<sequence length="184" mass="20738">MSAPVVHEQNLIWIDMEMTGLDPDDCVVLEIATIITDAQLNILAEGPVLAIHQSDDVLANMNAWCIETHGKTGLTQRCKDSTHSVRDAEIATLDFIKQWVPPGKSPLCGNSIGQDRRFMVAYMPELEAYCHYRNIDVSTIKELASRWAPEALKGFKKKGIHLALDDIQESIAELTYYREHLFKI</sequence>
<dbReference type="Gene3D" id="3.30.420.10">
    <property type="entry name" value="Ribonuclease H-like superfamily/Ribonuclease H"/>
    <property type="match status" value="1"/>
</dbReference>
<evidence type="ECO:0000256" key="2">
    <source>
        <dbReference type="ARBA" id="ARBA00022722"/>
    </source>
</evidence>